<comment type="caution">
    <text evidence="2">The sequence shown here is derived from an EMBL/GenBank/DDBJ whole genome shotgun (WGS) entry which is preliminary data.</text>
</comment>
<organism evidence="2 3">
    <name type="scientific">Hephaestia caeni</name>
    <dbReference type="NCBI Taxonomy" id="645617"/>
    <lineage>
        <taxon>Bacteria</taxon>
        <taxon>Pseudomonadati</taxon>
        <taxon>Pseudomonadota</taxon>
        <taxon>Alphaproteobacteria</taxon>
        <taxon>Sphingomonadales</taxon>
        <taxon>Sphingomonadaceae</taxon>
        <taxon>Hephaestia</taxon>
    </lineage>
</organism>
<evidence type="ECO:0000256" key="1">
    <source>
        <dbReference type="SAM" id="SignalP"/>
    </source>
</evidence>
<dbReference type="EMBL" id="QXDC01000002">
    <property type="protein sequence ID" value="RIA45906.1"/>
    <property type="molecule type" value="Genomic_DNA"/>
</dbReference>
<dbReference type="Proteomes" id="UP000266568">
    <property type="component" value="Unassembled WGS sequence"/>
</dbReference>
<sequence length="97" mass="9892">MTPIANAMTLACCALVVTTSTQAGTDGSAPLNVEGQRTIVPTMSGFVIRASGAGGAGSASVPPTPSKIIRIGADMHLDARLFLRPALSTEESSHARR</sequence>
<dbReference type="RefSeq" id="WP_004211692.1">
    <property type="nucleotide sequence ID" value="NZ_QXDC01000002.1"/>
</dbReference>
<dbReference type="AlphaFoldDB" id="A0A397P8L2"/>
<keyword evidence="1" id="KW-0732">Signal</keyword>
<proteinExistence type="predicted"/>
<feature type="signal peptide" evidence="1">
    <location>
        <begin position="1"/>
        <end position="23"/>
    </location>
</feature>
<feature type="chain" id="PRO_5017312980" evidence="1">
    <location>
        <begin position="24"/>
        <end position="97"/>
    </location>
</feature>
<reference evidence="2 3" key="1">
    <citation type="submission" date="2018-08" db="EMBL/GenBank/DDBJ databases">
        <title>Genomic Encyclopedia of Type Strains, Phase IV (KMG-IV): sequencing the most valuable type-strain genomes for metagenomic binning, comparative biology and taxonomic classification.</title>
        <authorList>
            <person name="Goeker M."/>
        </authorList>
    </citation>
    <scope>NUCLEOTIDE SEQUENCE [LARGE SCALE GENOMIC DNA]</scope>
    <source>
        <strain evidence="2 3">DSM 25527</strain>
    </source>
</reference>
<name>A0A397P8L2_9SPHN</name>
<evidence type="ECO:0000313" key="2">
    <source>
        <dbReference type="EMBL" id="RIA45906.1"/>
    </source>
</evidence>
<accession>A0A397P8L2</accession>
<keyword evidence="3" id="KW-1185">Reference proteome</keyword>
<gene>
    <name evidence="2" type="ORF">DFR49_0435</name>
</gene>
<evidence type="ECO:0000313" key="3">
    <source>
        <dbReference type="Proteomes" id="UP000266568"/>
    </source>
</evidence>
<protein>
    <submittedName>
        <fullName evidence="2">Uncharacterized protein</fullName>
    </submittedName>
</protein>